<keyword evidence="3" id="KW-1185">Reference proteome</keyword>
<dbReference type="GO" id="GO:0007165">
    <property type="term" value="P:signal transduction"/>
    <property type="evidence" value="ECO:0007669"/>
    <property type="project" value="InterPro"/>
</dbReference>
<dbReference type="Proteomes" id="UP000179786">
    <property type="component" value="Unassembled WGS sequence"/>
</dbReference>
<evidence type="ECO:0000313" key="2">
    <source>
        <dbReference type="EMBL" id="OHU89797.1"/>
    </source>
</evidence>
<dbReference type="STRING" id="1859457.BET10_16925"/>
<dbReference type="AlphaFoldDB" id="A0A1S1MTJ0"/>
<comment type="caution">
    <text evidence="2">The sequence shown here is derived from an EMBL/GenBank/DDBJ whole genome shotgun (WGS) entry which is preliminary data.</text>
</comment>
<dbReference type="InterPro" id="IPR025991">
    <property type="entry name" value="Chemoreceptor_zinc-bind_dom"/>
</dbReference>
<dbReference type="EMBL" id="MKJU01000028">
    <property type="protein sequence ID" value="OHU89797.1"/>
    <property type="molecule type" value="Genomic_DNA"/>
</dbReference>
<gene>
    <name evidence="2" type="ORF">BET10_16925</name>
</gene>
<dbReference type="SUPFAM" id="SSF50341">
    <property type="entry name" value="CheW-like"/>
    <property type="match status" value="2"/>
</dbReference>
<evidence type="ECO:0000313" key="3">
    <source>
        <dbReference type="Proteomes" id="UP000179786"/>
    </source>
</evidence>
<dbReference type="Gene3D" id="1.20.120.30">
    <property type="entry name" value="Aspartate receptor, ligand-binding domain"/>
    <property type="match status" value="1"/>
</dbReference>
<proteinExistence type="predicted"/>
<dbReference type="GO" id="GO:0006935">
    <property type="term" value="P:chemotaxis"/>
    <property type="evidence" value="ECO:0007669"/>
    <property type="project" value="InterPro"/>
</dbReference>
<protein>
    <submittedName>
        <fullName evidence="2">Chemotaxis protein</fullName>
    </submittedName>
</protein>
<sequence length="282" mass="32689">MDLINFRVGQKTISLKILDILLTERYEGDLTTLPNENPSFLGVKDYMGTPTPIFDLGIILNKQSSYDINNALVELLKNREEEHRQWLQALERSVIKGQDFDKPRDPKQCAFGQWFYSFKTENEDLKAILSRFEEPHNRLHSLADKLLTLCDQDKKQQAVTMLERERATTFIKLMRLFESAREQISLDHKPIIVFTTQDGHKPHIGLLVDQVEDNIHCEEDEIKSLSEITNIGFEIDPQTKKMMQGLIKRGNTHSVLIDPSSIFRPEHLQGYEPEETESYGLF</sequence>
<dbReference type="RefSeq" id="WP_070986422.1">
    <property type="nucleotide sequence ID" value="NZ_MKJU01000028.1"/>
</dbReference>
<dbReference type="InterPro" id="IPR036061">
    <property type="entry name" value="CheW-like_dom_sf"/>
</dbReference>
<reference evidence="2 3" key="1">
    <citation type="submission" date="2016-09" db="EMBL/GenBank/DDBJ databases">
        <title>Pseudoalteromonas amylolytica sp. nov., isolated from the surface seawater.</title>
        <authorList>
            <person name="Wu Y.-H."/>
            <person name="Cheng H."/>
            <person name="Jin X.-B."/>
            <person name="Wang C.-S."/>
            <person name="Xu X.-W."/>
        </authorList>
    </citation>
    <scope>NUCLEOTIDE SEQUENCE [LARGE SCALE GENOMIC DNA]</scope>
    <source>
        <strain evidence="2 3">JW1</strain>
    </source>
</reference>
<name>A0A1S1MTJ0_9GAMM</name>
<dbReference type="OrthoDB" id="9181673at2"/>
<dbReference type="Pfam" id="PF13682">
    <property type="entry name" value="CZB"/>
    <property type="match status" value="1"/>
</dbReference>
<organism evidence="2 3">
    <name type="scientific">Pseudoalteromonas amylolytica</name>
    <dbReference type="NCBI Taxonomy" id="1859457"/>
    <lineage>
        <taxon>Bacteria</taxon>
        <taxon>Pseudomonadati</taxon>
        <taxon>Pseudomonadota</taxon>
        <taxon>Gammaproteobacteria</taxon>
        <taxon>Alteromonadales</taxon>
        <taxon>Pseudoalteromonadaceae</taxon>
        <taxon>Pseudoalteromonas</taxon>
    </lineage>
</organism>
<evidence type="ECO:0000259" key="1">
    <source>
        <dbReference type="Pfam" id="PF13682"/>
    </source>
</evidence>
<feature type="domain" description="Chemoreceptor zinc-binding" evidence="1">
    <location>
        <begin position="83"/>
        <end position="146"/>
    </location>
</feature>
<accession>A0A1S1MTJ0</accession>